<gene>
    <name evidence="1" type="ORF">F2P81_001803</name>
</gene>
<protein>
    <submittedName>
        <fullName evidence="1">Uncharacterized protein</fullName>
    </submittedName>
</protein>
<sequence>MSAHTEARSQRPDSIRPVAAECSLLRGQAVAAATGTSRHGHDYDIMTHAAYVDEIFSPKRKWHLSYDPIIQHNGKS</sequence>
<organism evidence="1 2">
    <name type="scientific">Scophthalmus maximus</name>
    <name type="common">Turbot</name>
    <name type="synonym">Psetta maxima</name>
    <dbReference type="NCBI Taxonomy" id="52904"/>
    <lineage>
        <taxon>Eukaryota</taxon>
        <taxon>Metazoa</taxon>
        <taxon>Chordata</taxon>
        <taxon>Craniata</taxon>
        <taxon>Vertebrata</taxon>
        <taxon>Euteleostomi</taxon>
        <taxon>Actinopterygii</taxon>
        <taxon>Neopterygii</taxon>
        <taxon>Teleostei</taxon>
        <taxon>Neoteleostei</taxon>
        <taxon>Acanthomorphata</taxon>
        <taxon>Carangaria</taxon>
        <taxon>Pleuronectiformes</taxon>
        <taxon>Pleuronectoidei</taxon>
        <taxon>Scophthalmidae</taxon>
        <taxon>Scophthalmus</taxon>
    </lineage>
</organism>
<evidence type="ECO:0000313" key="2">
    <source>
        <dbReference type="Proteomes" id="UP000438429"/>
    </source>
</evidence>
<reference evidence="1 2" key="1">
    <citation type="submission" date="2019-06" db="EMBL/GenBank/DDBJ databases">
        <title>Draft genomes of female and male turbot (Scophthalmus maximus).</title>
        <authorList>
            <person name="Xu H."/>
            <person name="Xu X.-W."/>
            <person name="Shao C."/>
            <person name="Chen S."/>
        </authorList>
    </citation>
    <scope>NUCLEOTIDE SEQUENCE [LARGE SCALE GENOMIC DNA]</scope>
    <source>
        <strain evidence="1">Ysfricsl-2016a</strain>
        <tissue evidence="1">Blood</tissue>
    </source>
</reference>
<dbReference type="Proteomes" id="UP000438429">
    <property type="component" value="Unassembled WGS sequence"/>
</dbReference>
<proteinExistence type="predicted"/>
<accession>A0A6A4TPX7</accession>
<evidence type="ECO:0000313" key="1">
    <source>
        <dbReference type="EMBL" id="KAF0045274.1"/>
    </source>
</evidence>
<dbReference type="EMBL" id="VEVO01000002">
    <property type="protein sequence ID" value="KAF0045274.1"/>
    <property type="molecule type" value="Genomic_DNA"/>
</dbReference>
<name>A0A6A4TPX7_SCOMX</name>
<dbReference type="AlphaFoldDB" id="A0A6A4TPX7"/>
<comment type="caution">
    <text evidence="1">The sequence shown here is derived from an EMBL/GenBank/DDBJ whole genome shotgun (WGS) entry which is preliminary data.</text>
</comment>